<dbReference type="PROSITE" id="PS50111">
    <property type="entry name" value="CHEMOTAXIS_TRANSDUC_2"/>
    <property type="match status" value="1"/>
</dbReference>
<keyword evidence="10" id="KW-1185">Reference proteome</keyword>
<dbReference type="GO" id="GO:0006935">
    <property type="term" value="P:chemotaxis"/>
    <property type="evidence" value="ECO:0007669"/>
    <property type="project" value="InterPro"/>
</dbReference>
<dbReference type="PANTHER" id="PTHR32089">
    <property type="entry name" value="METHYL-ACCEPTING CHEMOTAXIS PROTEIN MCPB"/>
    <property type="match status" value="1"/>
</dbReference>
<evidence type="ECO:0000256" key="2">
    <source>
        <dbReference type="ARBA" id="ARBA00022989"/>
    </source>
</evidence>
<dbReference type="SUPFAM" id="SSF58104">
    <property type="entry name" value="Methyl-accepting chemotaxis protein (MCP) signaling domain"/>
    <property type="match status" value="1"/>
</dbReference>
<dbReference type="SMART" id="SM00283">
    <property type="entry name" value="MA"/>
    <property type="match status" value="1"/>
</dbReference>
<dbReference type="InterPro" id="IPR003660">
    <property type="entry name" value="HAMP_dom"/>
</dbReference>
<dbReference type="SMART" id="SM00304">
    <property type="entry name" value="HAMP"/>
    <property type="match status" value="1"/>
</dbReference>
<reference evidence="9 10" key="1">
    <citation type="submission" date="2019-07" db="EMBL/GenBank/DDBJ databases">
        <title>Whole genome shotgun sequence of Cellulomonas persica NBRC 101101.</title>
        <authorList>
            <person name="Hosoyama A."/>
            <person name="Uohara A."/>
            <person name="Ohji S."/>
            <person name="Ichikawa N."/>
        </authorList>
    </citation>
    <scope>NUCLEOTIDE SEQUENCE [LARGE SCALE GENOMIC DNA]</scope>
    <source>
        <strain evidence="9 10">NBRC 101101</strain>
    </source>
</reference>
<dbReference type="InterPro" id="IPR024478">
    <property type="entry name" value="HlyB_4HB_MCP"/>
</dbReference>
<proteinExistence type="inferred from homology"/>
<evidence type="ECO:0000313" key="10">
    <source>
        <dbReference type="Proteomes" id="UP000321386"/>
    </source>
</evidence>
<dbReference type="GO" id="GO:0004888">
    <property type="term" value="F:transmembrane signaling receptor activity"/>
    <property type="evidence" value="ECO:0007669"/>
    <property type="project" value="InterPro"/>
</dbReference>
<dbReference type="PRINTS" id="PR00260">
    <property type="entry name" value="CHEMTRNSDUCR"/>
</dbReference>
<evidence type="ECO:0000256" key="1">
    <source>
        <dbReference type="ARBA" id="ARBA00022692"/>
    </source>
</evidence>
<dbReference type="Proteomes" id="UP000321386">
    <property type="component" value="Unassembled WGS sequence"/>
</dbReference>
<feature type="domain" description="HAMP" evidence="8">
    <location>
        <begin position="221"/>
        <end position="273"/>
    </location>
</feature>
<dbReference type="Pfam" id="PF00015">
    <property type="entry name" value="MCPsignal"/>
    <property type="match status" value="1"/>
</dbReference>
<protein>
    <recommendedName>
        <fullName evidence="11">Methyl-accepting chemotaxis protein</fullName>
    </recommendedName>
</protein>
<dbReference type="Pfam" id="PF00672">
    <property type="entry name" value="HAMP"/>
    <property type="match status" value="1"/>
</dbReference>
<accession>A0A510V2A5</accession>
<feature type="transmembrane region" description="Helical" evidence="6">
    <location>
        <begin position="23"/>
        <end position="47"/>
    </location>
</feature>
<organism evidence="9 10">
    <name type="scientific">Cellulomonas persica</name>
    <dbReference type="NCBI Taxonomy" id="76861"/>
    <lineage>
        <taxon>Bacteria</taxon>
        <taxon>Bacillati</taxon>
        <taxon>Actinomycetota</taxon>
        <taxon>Actinomycetes</taxon>
        <taxon>Micrococcales</taxon>
        <taxon>Cellulomonadaceae</taxon>
        <taxon>Cellulomonas</taxon>
    </lineage>
</organism>
<keyword evidence="3 5" id="KW-0807">Transducer</keyword>
<feature type="transmembrane region" description="Helical" evidence="6">
    <location>
        <begin position="199"/>
        <end position="220"/>
    </location>
</feature>
<comment type="similarity">
    <text evidence="4">Belongs to the methyl-accepting chemotaxis (MCP) protein family.</text>
</comment>
<evidence type="ECO:0000259" key="8">
    <source>
        <dbReference type="PROSITE" id="PS50885"/>
    </source>
</evidence>
<feature type="domain" description="Methyl-accepting transducer" evidence="7">
    <location>
        <begin position="278"/>
        <end position="521"/>
    </location>
</feature>
<comment type="caution">
    <text evidence="9">The sequence shown here is derived from an EMBL/GenBank/DDBJ whole genome shotgun (WGS) entry which is preliminary data.</text>
</comment>
<dbReference type="RefSeq" id="WP_146807601.1">
    <property type="nucleotide sequence ID" value="NZ_BJUA01000020.1"/>
</dbReference>
<keyword evidence="1 6" id="KW-0812">Transmembrane</keyword>
<evidence type="ECO:0008006" key="11">
    <source>
        <dbReference type="Google" id="ProtNLM"/>
    </source>
</evidence>
<keyword evidence="2 6" id="KW-1133">Transmembrane helix</keyword>
<keyword evidence="6" id="KW-0472">Membrane</keyword>
<name>A0A510V2A5_9CELL</name>
<evidence type="ECO:0000256" key="3">
    <source>
        <dbReference type="ARBA" id="ARBA00023224"/>
    </source>
</evidence>
<dbReference type="Gene3D" id="1.10.287.950">
    <property type="entry name" value="Methyl-accepting chemotaxis protein"/>
    <property type="match status" value="1"/>
</dbReference>
<evidence type="ECO:0000256" key="6">
    <source>
        <dbReference type="SAM" id="Phobius"/>
    </source>
</evidence>
<dbReference type="InterPro" id="IPR004089">
    <property type="entry name" value="MCPsignal_dom"/>
</dbReference>
<evidence type="ECO:0000259" key="7">
    <source>
        <dbReference type="PROSITE" id="PS50111"/>
    </source>
</evidence>
<dbReference type="PANTHER" id="PTHR32089:SF112">
    <property type="entry name" value="LYSOZYME-LIKE PROTEIN-RELATED"/>
    <property type="match status" value="1"/>
</dbReference>
<dbReference type="PROSITE" id="PS50885">
    <property type="entry name" value="HAMP"/>
    <property type="match status" value="1"/>
</dbReference>
<gene>
    <name evidence="9" type="ORF">CPE01_29680</name>
</gene>
<dbReference type="GO" id="GO:0007165">
    <property type="term" value="P:signal transduction"/>
    <property type="evidence" value="ECO:0007669"/>
    <property type="project" value="UniProtKB-KW"/>
</dbReference>
<evidence type="ECO:0000256" key="4">
    <source>
        <dbReference type="ARBA" id="ARBA00029447"/>
    </source>
</evidence>
<dbReference type="AlphaFoldDB" id="A0A510V2A5"/>
<dbReference type="EMBL" id="BJUA01000020">
    <property type="protein sequence ID" value="GEK19235.1"/>
    <property type="molecule type" value="Genomic_DNA"/>
</dbReference>
<dbReference type="Pfam" id="PF12729">
    <property type="entry name" value="4HB_MCP_1"/>
    <property type="match status" value="1"/>
</dbReference>
<evidence type="ECO:0000313" key="9">
    <source>
        <dbReference type="EMBL" id="GEK19235.1"/>
    </source>
</evidence>
<evidence type="ECO:0000256" key="5">
    <source>
        <dbReference type="PROSITE-ProRule" id="PRU00284"/>
    </source>
</evidence>
<dbReference type="OrthoDB" id="5171849at2"/>
<dbReference type="InterPro" id="IPR004090">
    <property type="entry name" value="Chemotax_Me-accpt_rcpt"/>
</dbReference>
<dbReference type="GO" id="GO:0016020">
    <property type="term" value="C:membrane"/>
    <property type="evidence" value="ECO:0007669"/>
    <property type="project" value="InterPro"/>
</dbReference>
<sequence length="536" mass="56150">MGGDTRDKAATGRGRRSFADLPIAARIASAVGVVAVVAVTMGVTGYMSTRNLEEGQQELYQERVVPLVLIGDIQREVQGSRARAMTLGFLDEGAREDQLAELDQREKDVLALVEDYEQYATPDAGPAAVKIAEFHEYVRTTWLDTIVNDHEDLTRLYQDEFYPMIDATLNLISDEAKAQADLADELNERGYQDANRAQLLLLVTLAIGIVVAAVVVVLVVRQITHAITKVGDAIAALRNGDLTVEPDVHTADELGRMADGLAGAVTTLRETVRSVTSSSDTVAAASEELSAAGTQVAAGAEETSAQSGVVAAAAEQVSRNVQAVAAGAEQMGASIREIAQNAHEAAKVAEQATTVAAETNETVAKLGASSREIGDVVKVITTIAEQTNLLALNATIEAARAGEAGKGFAVVAGEVKELAQETARATGDIARRVEAIQTDTDGAVAAIEQISQIISQINTYQLTIASAVEEQTATTNEMSRGVTEAATGSSEIAGNITGIATAAGTTSEVSGQMRSAIDELAQLATDLRTKVSVFTV</sequence>